<evidence type="ECO:0000256" key="2">
    <source>
        <dbReference type="ARBA" id="ARBA00022763"/>
    </source>
</evidence>
<dbReference type="GO" id="GO:0005524">
    <property type="term" value="F:ATP binding"/>
    <property type="evidence" value="ECO:0007669"/>
    <property type="project" value="InterPro"/>
</dbReference>
<keyword evidence="2 6" id="KW-0227">DNA damage</keyword>
<keyword evidence="1 6" id="KW-0963">Cytoplasm</keyword>
<evidence type="ECO:0000256" key="4">
    <source>
        <dbReference type="ARBA" id="ARBA00023172"/>
    </source>
</evidence>
<dbReference type="SUPFAM" id="SSF46929">
    <property type="entry name" value="DNA helicase RuvA subunit, C-terminal domain"/>
    <property type="match status" value="1"/>
</dbReference>
<comment type="subcellular location">
    <subcellularLocation>
        <location evidence="6">Cytoplasm</location>
    </subcellularLocation>
</comment>
<proteinExistence type="inferred from homology"/>
<dbReference type="GO" id="GO:0006281">
    <property type="term" value="P:DNA repair"/>
    <property type="evidence" value="ECO:0007669"/>
    <property type="project" value="UniProtKB-UniRule"/>
</dbReference>
<dbReference type="InterPro" id="IPR012340">
    <property type="entry name" value="NA-bd_OB-fold"/>
</dbReference>
<keyword evidence="8" id="KW-0378">Hydrolase</keyword>
<dbReference type="SUPFAM" id="SSF47781">
    <property type="entry name" value="RuvA domain 2-like"/>
    <property type="match status" value="1"/>
</dbReference>
<keyword evidence="3 6" id="KW-0238">DNA-binding</keyword>
<comment type="similarity">
    <text evidence="6">Belongs to the RuvA family.</text>
</comment>
<comment type="subunit">
    <text evidence="6">Homotetramer. Forms an RuvA(8)-RuvB(12)-Holliday junction (HJ) complex. HJ DNA is sandwiched between 2 RuvA tetramers; dsDNA enters through RuvA and exits via RuvB. An RuvB hexamer assembles on each DNA strand where it exits the tetramer. Each RuvB hexamer is contacted by two RuvA subunits (via domain III) on 2 adjacent RuvB subunits; this complex drives branch migration. In the full resolvosome a probable DNA-RuvA(4)-RuvB(12)-RuvC(2) complex forms which resolves the HJ.</text>
</comment>
<organism evidence="8 9">
    <name type="scientific">Candidatus Electrothrix marina</name>
    <dbReference type="NCBI Taxonomy" id="1859130"/>
    <lineage>
        <taxon>Bacteria</taxon>
        <taxon>Pseudomonadati</taxon>
        <taxon>Thermodesulfobacteriota</taxon>
        <taxon>Desulfobulbia</taxon>
        <taxon>Desulfobulbales</taxon>
        <taxon>Desulfobulbaceae</taxon>
        <taxon>Candidatus Electrothrix</taxon>
    </lineage>
</organism>
<dbReference type="HAMAP" id="MF_00031">
    <property type="entry name" value="DNA_HJ_migration_RuvA"/>
    <property type="match status" value="1"/>
</dbReference>
<dbReference type="Gene3D" id="1.10.8.10">
    <property type="entry name" value="DNA helicase RuvA subunit, C-terminal domain"/>
    <property type="match status" value="1"/>
</dbReference>
<dbReference type="Pfam" id="PF01330">
    <property type="entry name" value="RuvA_N"/>
    <property type="match status" value="1"/>
</dbReference>
<evidence type="ECO:0000259" key="7">
    <source>
        <dbReference type="SMART" id="SM00278"/>
    </source>
</evidence>
<feature type="domain" description="Helix-hairpin-helix DNA-binding motif class 1" evidence="7">
    <location>
        <begin position="73"/>
        <end position="92"/>
    </location>
</feature>
<evidence type="ECO:0000313" key="9">
    <source>
        <dbReference type="Proteomes" id="UP000288892"/>
    </source>
</evidence>
<keyword evidence="5 6" id="KW-0234">DNA repair</keyword>
<comment type="caution">
    <text evidence="6">Lacks conserved residue(s) required for the propagation of feature annotation.</text>
</comment>
<evidence type="ECO:0000313" key="8">
    <source>
        <dbReference type="EMBL" id="RWX52033.1"/>
    </source>
</evidence>
<dbReference type="InterPro" id="IPR011114">
    <property type="entry name" value="RuvA_C"/>
</dbReference>
<dbReference type="Proteomes" id="UP000288892">
    <property type="component" value="Unassembled WGS sequence"/>
</dbReference>
<dbReference type="Gene3D" id="2.40.50.140">
    <property type="entry name" value="Nucleic acid-binding proteins"/>
    <property type="match status" value="1"/>
</dbReference>
<keyword evidence="9" id="KW-1185">Reference proteome</keyword>
<dbReference type="SUPFAM" id="SSF50249">
    <property type="entry name" value="Nucleic acid-binding proteins"/>
    <property type="match status" value="1"/>
</dbReference>
<dbReference type="GO" id="GO:0048476">
    <property type="term" value="C:Holliday junction resolvase complex"/>
    <property type="evidence" value="ECO:0007669"/>
    <property type="project" value="UniProtKB-UniRule"/>
</dbReference>
<comment type="domain">
    <text evidence="6">Has three domains with a flexible linker between the domains II and III and assumes an 'L' shape. Domain III is highly mobile and contacts RuvB.</text>
</comment>
<accession>A0A444JG39</accession>
<dbReference type="InterPro" id="IPR000085">
    <property type="entry name" value="RuvA"/>
</dbReference>
<keyword evidence="8" id="KW-0347">Helicase</keyword>
<keyword evidence="8" id="KW-0067">ATP-binding</keyword>
<dbReference type="GO" id="GO:0006310">
    <property type="term" value="P:DNA recombination"/>
    <property type="evidence" value="ECO:0007669"/>
    <property type="project" value="UniProtKB-UniRule"/>
</dbReference>
<evidence type="ECO:0000256" key="6">
    <source>
        <dbReference type="HAMAP-Rule" id="MF_00031"/>
    </source>
</evidence>
<keyword evidence="8" id="KW-0547">Nucleotide-binding</keyword>
<dbReference type="AlphaFoldDB" id="A0A444JG39"/>
<dbReference type="SMART" id="SM00278">
    <property type="entry name" value="HhH1"/>
    <property type="match status" value="2"/>
</dbReference>
<dbReference type="InterPro" id="IPR036267">
    <property type="entry name" value="RuvA_C_sf"/>
</dbReference>
<dbReference type="InterPro" id="IPR010994">
    <property type="entry name" value="RuvA_2-like"/>
</dbReference>
<comment type="function">
    <text evidence="6">The RuvA-RuvB-RuvC complex processes Holliday junction (HJ) DNA during genetic recombination and DNA repair, while the RuvA-RuvB complex plays an important role in the rescue of blocked DNA replication forks via replication fork reversal (RFR). RuvA specifically binds to HJ cruciform DNA, conferring on it an open structure. The RuvB hexamer acts as an ATP-dependent pump, pulling dsDNA into and through the RuvAB complex. HJ branch migration allows RuvC to scan DNA until it finds its consensus sequence, where it cleaves and resolves the cruciform DNA.</text>
</comment>
<dbReference type="GO" id="GO:0009378">
    <property type="term" value="F:four-way junction helicase activity"/>
    <property type="evidence" value="ECO:0007669"/>
    <property type="project" value="InterPro"/>
</dbReference>
<dbReference type="Gene3D" id="1.10.150.20">
    <property type="entry name" value="5' to 3' exonuclease, C-terminal subdomain"/>
    <property type="match status" value="1"/>
</dbReference>
<dbReference type="GO" id="GO:0009379">
    <property type="term" value="C:Holliday junction helicase complex"/>
    <property type="evidence" value="ECO:0007669"/>
    <property type="project" value="InterPro"/>
</dbReference>
<protein>
    <recommendedName>
        <fullName evidence="6">Holliday junction branch migration complex subunit RuvA</fullName>
    </recommendedName>
</protein>
<feature type="domain" description="Helix-hairpin-helix DNA-binding motif class 1" evidence="7">
    <location>
        <begin position="108"/>
        <end position="127"/>
    </location>
</feature>
<dbReference type="EMBL" id="MTKS01000048">
    <property type="protein sequence ID" value="RWX52033.1"/>
    <property type="molecule type" value="Genomic_DNA"/>
</dbReference>
<dbReference type="GO" id="GO:0005737">
    <property type="term" value="C:cytoplasm"/>
    <property type="evidence" value="ECO:0007669"/>
    <property type="project" value="UniProtKB-SubCell"/>
</dbReference>
<dbReference type="GO" id="GO:0016787">
    <property type="term" value="F:hydrolase activity"/>
    <property type="evidence" value="ECO:0007669"/>
    <property type="project" value="UniProtKB-KW"/>
</dbReference>
<dbReference type="GO" id="GO:0000400">
    <property type="term" value="F:four-way junction DNA binding"/>
    <property type="evidence" value="ECO:0007669"/>
    <property type="project" value="UniProtKB-UniRule"/>
</dbReference>
<comment type="caution">
    <text evidence="8">The sequence shown here is derived from an EMBL/GenBank/DDBJ whole genome shotgun (WGS) entry which is preliminary data.</text>
</comment>
<reference evidence="8 9" key="1">
    <citation type="submission" date="2017-01" db="EMBL/GenBank/DDBJ databases">
        <title>The cable genome- insights into the physiology and evolution of filamentous bacteria capable of sulfide oxidation via long distance electron transfer.</title>
        <authorList>
            <person name="Schreiber L."/>
            <person name="Bjerg J.T."/>
            <person name="Boggild A."/>
            <person name="Van De Vossenberg J."/>
            <person name="Meysman F."/>
            <person name="Nielsen L.P."/>
            <person name="Schramm A."/>
            <person name="Kjeldsen K.U."/>
        </authorList>
    </citation>
    <scope>NUCLEOTIDE SEQUENCE [LARGE SCALE GENOMIC DNA]</scope>
    <source>
        <strain evidence="8">A5</strain>
    </source>
</reference>
<dbReference type="InterPro" id="IPR003583">
    <property type="entry name" value="Hlx-hairpin-Hlx_DNA-bd_motif"/>
</dbReference>
<dbReference type="NCBIfam" id="TIGR00084">
    <property type="entry name" value="ruvA"/>
    <property type="match status" value="1"/>
</dbReference>
<sequence>MIATLSGILQHKDPASVIIDVQGVGYEVQLSGRTYDKLPLAGEKVFLHIHTNVREDAITLYGFTDMEQKKLFLLLTGVSGVGPKLALSILSGIDPAELCNAVNLKDMARLTALSGVGKKTAQRLCMELADKVGGLILEHPQALPGKGIAGNAPPRSEGFAMQDAASALVNLGYPQETSWQALRAVQQADPERAAEMKVDELIRNALRGLA</sequence>
<evidence type="ECO:0000256" key="1">
    <source>
        <dbReference type="ARBA" id="ARBA00022490"/>
    </source>
</evidence>
<feature type="region of interest" description="Domain III" evidence="6">
    <location>
        <begin position="156"/>
        <end position="210"/>
    </location>
</feature>
<keyword evidence="4 6" id="KW-0233">DNA recombination</keyword>
<evidence type="ECO:0000256" key="5">
    <source>
        <dbReference type="ARBA" id="ARBA00023204"/>
    </source>
</evidence>
<dbReference type="Pfam" id="PF14520">
    <property type="entry name" value="HHH_5"/>
    <property type="match status" value="1"/>
</dbReference>
<dbReference type="InterPro" id="IPR013849">
    <property type="entry name" value="DNA_helicase_Holl-junc_RuvA_I"/>
</dbReference>
<feature type="region of interest" description="Domain I" evidence="6">
    <location>
        <begin position="1"/>
        <end position="64"/>
    </location>
</feature>
<gene>
    <name evidence="6" type="primary">ruvA</name>
    <name evidence="8" type="ORF">VU01_10482</name>
</gene>
<name>A0A444JG39_9BACT</name>
<dbReference type="Pfam" id="PF07499">
    <property type="entry name" value="RuvA_C"/>
    <property type="match status" value="1"/>
</dbReference>
<evidence type="ECO:0000256" key="3">
    <source>
        <dbReference type="ARBA" id="ARBA00023125"/>
    </source>
</evidence>
<dbReference type="CDD" id="cd14332">
    <property type="entry name" value="UBA_RuvA_C"/>
    <property type="match status" value="1"/>
</dbReference>